<comment type="caution">
    <text evidence="2">The sequence shown here is derived from an EMBL/GenBank/DDBJ whole genome shotgun (WGS) entry which is preliminary data.</text>
</comment>
<sequence>MLSLWLCRRRYCSSPSFAASAARLSPHRSSRFPPPPPPLLTASTCRGGSGPGFPSSVPPYRLLSTCCRCVPPPPRLPHPHRLDHHEASRSGPSPWSPDQGASVAIERENAEVCCCGPRVVVERCQRARL</sequence>
<keyword evidence="3" id="KW-1185">Reference proteome</keyword>
<organism evidence="2 3">
    <name type="scientific">Panicum virgatum</name>
    <name type="common">Blackwell switchgrass</name>
    <dbReference type="NCBI Taxonomy" id="38727"/>
    <lineage>
        <taxon>Eukaryota</taxon>
        <taxon>Viridiplantae</taxon>
        <taxon>Streptophyta</taxon>
        <taxon>Embryophyta</taxon>
        <taxon>Tracheophyta</taxon>
        <taxon>Spermatophyta</taxon>
        <taxon>Magnoliopsida</taxon>
        <taxon>Liliopsida</taxon>
        <taxon>Poales</taxon>
        <taxon>Poaceae</taxon>
        <taxon>PACMAD clade</taxon>
        <taxon>Panicoideae</taxon>
        <taxon>Panicodae</taxon>
        <taxon>Paniceae</taxon>
        <taxon>Panicinae</taxon>
        <taxon>Panicum</taxon>
        <taxon>Panicum sect. Hiantes</taxon>
    </lineage>
</organism>
<dbReference type="EMBL" id="CM029052">
    <property type="protein sequence ID" value="KAG2555899.1"/>
    <property type="molecule type" value="Genomic_DNA"/>
</dbReference>
<reference evidence="2" key="1">
    <citation type="submission" date="2020-05" db="EMBL/GenBank/DDBJ databases">
        <title>WGS assembly of Panicum virgatum.</title>
        <authorList>
            <person name="Lovell J.T."/>
            <person name="Jenkins J."/>
            <person name="Shu S."/>
            <person name="Juenger T.E."/>
            <person name="Schmutz J."/>
        </authorList>
    </citation>
    <scope>NUCLEOTIDE SEQUENCE</scope>
    <source>
        <strain evidence="2">AP13</strain>
    </source>
</reference>
<evidence type="ECO:0000313" key="2">
    <source>
        <dbReference type="EMBL" id="KAG2555899.1"/>
    </source>
</evidence>
<feature type="region of interest" description="Disordered" evidence="1">
    <location>
        <begin position="78"/>
        <end position="101"/>
    </location>
</feature>
<evidence type="ECO:0000256" key="1">
    <source>
        <dbReference type="SAM" id="MobiDB-lite"/>
    </source>
</evidence>
<protein>
    <submittedName>
        <fullName evidence="2">Uncharacterized protein</fullName>
    </submittedName>
</protein>
<gene>
    <name evidence="2" type="ORF">PVAP13_8NG050600</name>
</gene>
<dbReference type="AlphaFoldDB" id="A0A8T0P5D9"/>
<accession>A0A8T0P5D9</accession>
<name>A0A8T0P5D9_PANVG</name>
<evidence type="ECO:0000313" key="3">
    <source>
        <dbReference type="Proteomes" id="UP000823388"/>
    </source>
</evidence>
<proteinExistence type="predicted"/>
<dbReference type="Proteomes" id="UP000823388">
    <property type="component" value="Chromosome 8N"/>
</dbReference>